<evidence type="ECO:0000256" key="1">
    <source>
        <dbReference type="SAM" id="Phobius"/>
    </source>
</evidence>
<dbReference type="EMBL" id="LWDV01000008">
    <property type="protein sequence ID" value="OCL27362.1"/>
    <property type="molecule type" value="Genomic_DNA"/>
</dbReference>
<proteinExistence type="predicted"/>
<evidence type="ECO:0000313" key="3">
    <source>
        <dbReference type="Proteomes" id="UP000093514"/>
    </source>
</evidence>
<name>A0A1C0AAQ0_9FIRM</name>
<organism evidence="2 3">
    <name type="scientific">Orenia metallireducens</name>
    <dbReference type="NCBI Taxonomy" id="1413210"/>
    <lineage>
        <taxon>Bacteria</taxon>
        <taxon>Bacillati</taxon>
        <taxon>Bacillota</taxon>
        <taxon>Clostridia</taxon>
        <taxon>Halanaerobiales</taxon>
        <taxon>Halobacteroidaceae</taxon>
        <taxon>Orenia</taxon>
    </lineage>
</organism>
<accession>A0A1C0AAQ0</accession>
<keyword evidence="3" id="KW-1185">Reference proteome</keyword>
<dbReference type="AlphaFoldDB" id="A0A1C0AAQ0"/>
<keyword evidence="1" id="KW-1133">Transmembrane helix</keyword>
<comment type="caution">
    <text evidence="2">The sequence shown here is derived from an EMBL/GenBank/DDBJ whole genome shotgun (WGS) entry which is preliminary data.</text>
</comment>
<gene>
    <name evidence="2" type="ORF">U472_07840</name>
</gene>
<feature type="transmembrane region" description="Helical" evidence="1">
    <location>
        <begin position="7"/>
        <end position="27"/>
    </location>
</feature>
<protein>
    <submittedName>
        <fullName evidence="2">Uncharacterized protein</fullName>
    </submittedName>
</protein>
<reference evidence="3" key="1">
    <citation type="submission" date="2016-07" db="EMBL/GenBank/DDBJ databases">
        <authorList>
            <person name="Florea S."/>
            <person name="Webb J.S."/>
            <person name="Jaromczyk J."/>
            <person name="Schardl C.L."/>
        </authorList>
    </citation>
    <scope>NUCLEOTIDE SEQUENCE [LARGE SCALE GENOMIC DNA]</scope>
    <source>
        <strain evidence="3">Z6</strain>
    </source>
</reference>
<keyword evidence="1" id="KW-0812">Transmembrane</keyword>
<keyword evidence="1" id="KW-0472">Membrane</keyword>
<evidence type="ECO:0000313" key="2">
    <source>
        <dbReference type="EMBL" id="OCL27362.1"/>
    </source>
</evidence>
<reference evidence="2 3" key="2">
    <citation type="submission" date="2016-08" db="EMBL/GenBank/DDBJ databases">
        <title>Orenia metallireducens sp. nov. strain Z6, a Novel Metal-reducing Firmicute from the Deep Subsurface.</title>
        <authorList>
            <person name="Maxim B.I."/>
            <person name="Kenneth K."/>
            <person name="Flynn T.M."/>
            <person name="Oloughlin E.J."/>
            <person name="Locke R.A."/>
            <person name="Weber J.R."/>
            <person name="Egan S.M."/>
            <person name="Mackie R.I."/>
            <person name="Cann I.K."/>
        </authorList>
    </citation>
    <scope>NUCLEOTIDE SEQUENCE [LARGE SCALE GENOMIC DNA]</scope>
    <source>
        <strain evidence="2 3">Z6</strain>
    </source>
</reference>
<feature type="transmembrane region" description="Helical" evidence="1">
    <location>
        <begin position="47"/>
        <end position="77"/>
    </location>
</feature>
<dbReference type="RefSeq" id="WP_068717165.1">
    <property type="nucleotide sequence ID" value="NZ_LWDV01000008.1"/>
</dbReference>
<sequence length="118" mass="13299">MVNSLTTGVFLAIILAVLGVLFLSEFLKAMMVLMEEVDNNVLNQGSIYLKIVSASMIFGLPIMISLIIVVSIILLLVSSSYHAEYKKELKDKEEYIIMESSNFLYKAYSADYISWDDN</sequence>
<dbReference type="Proteomes" id="UP000093514">
    <property type="component" value="Unassembled WGS sequence"/>
</dbReference>